<dbReference type="PRINTS" id="PR00758">
    <property type="entry name" value="ARSENICPUMP"/>
</dbReference>
<organism evidence="11 12">
    <name type="scientific">Sphingomonas albertensis</name>
    <dbReference type="NCBI Taxonomy" id="2762591"/>
    <lineage>
        <taxon>Bacteria</taxon>
        <taxon>Pseudomonadati</taxon>
        <taxon>Pseudomonadota</taxon>
        <taxon>Alphaproteobacteria</taxon>
        <taxon>Sphingomonadales</taxon>
        <taxon>Sphingomonadaceae</taxon>
        <taxon>Sphingomonas</taxon>
    </lineage>
</organism>
<dbReference type="Proteomes" id="UP000597613">
    <property type="component" value="Unassembled WGS sequence"/>
</dbReference>
<feature type="region of interest" description="Disordered" evidence="8">
    <location>
        <begin position="1"/>
        <end position="23"/>
    </location>
</feature>
<keyword evidence="6 9" id="KW-1133">Transmembrane helix</keyword>
<dbReference type="PANTHER" id="PTHR43302">
    <property type="entry name" value="TRANSPORTER ARSB-RELATED"/>
    <property type="match status" value="1"/>
</dbReference>
<dbReference type="InterPro" id="IPR004680">
    <property type="entry name" value="Cit_transptr-like_dom"/>
</dbReference>
<feature type="transmembrane region" description="Helical" evidence="9">
    <location>
        <begin position="62"/>
        <end position="83"/>
    </location>
</feature>
<feature type="transmembrane region" description="Helical" evidence="9">
    <location>
        <begin position="130"/>
        <end position="158"/>
    </location>
</feature>
<sequence length="449" mass="46566">MARNAAPIITDSIGEHGDDEDDPAARRAEAGRVTLPVYAIWAICFAATFGVITRPFKLPEAVWAVAGAALLLVFGLMSPGAAWSAVLKGGDVYLFLIGMMLLSEVARDEGLFDWVAEHAVRLARGSTSRLFALVFGVGIVVTTFLSNDATAVVLTPAVYAAAKRAKADPLPMLFACALIANAASFVLPISNPANLVLYGGAMPSLGAWMASFALPSLLSIGVTFLVLRWVERERLTGQCETIVETGTLPRGGRIALGGIFATAVLLIAASAQGHDLGLPTCLAGIATMAAICIGGRKSPFSTLRSVSWAVLPLVAGLFVLVEALASTGVIAMLARWLAASAARSPSVTAGVAGTILAFGSNLMNNLPAGLIVSTTLDQAHVPQIVTDGLLIGVDLGPNLSITGSLATILWLTAIRREGEDVGFWRFLKVGALVMPPALFAALGARLLLG</sequence>
<reference evidence="11 12" key="1">
    <citation type="submission" date="2020-08" db="EMBL/GenBank/DDBJ databases">
        <title>Putative novel bacterial strains isolated from necrotic wheat leaf tissues caused by Xanthomonas translucens.</title>
        <authorList>
            <person name="Tambong J.T."/>
        </authorList>
    </citation>
    <scope>NUCLEOTIDE SEQUENCE [LARGE SCALE GENOMIC DNA]</scope>
    <source>
        <strain evidence="12">DOAB 1063</strain>
    </source>
</reference>
<dbReference type="InterPro" id="IPR000802">
    <property type="entry name" value="Arsenical_pump_ArsB"/>
</dbReference>
<keyword evidence="4" id="KW-1003">Cell membrane</keyword>
<keyword evidence="7 9" id="KW-0472">Membrane</keyword>
<evidence type="ECO:0000256" key="4">
    <source>
        <dbReference type="ARBA" id="ARBA00022475"/>
    </source>
</evidence>
<evidence type="ECO:0000256" key="8">
    <source>
        <dbReference type="SAM" id="MobiDB-lite"/>
    </source>
</evidence>
<evidence type="ECO:0000256" key="6">
    <source>
        <dbReference type="ARBA" id="ARBA00022989"/>
    </source>
</evidence>
<feature type="transmembrane region" description="Helical" evidence="9">
    <location>
        <begin position="170"/>
        <end position="187"/>
    </location>
</feature>
<dbReference type="PANTHER" id="PTHR43302:SF5">
    <property type="entry name" value="TRANSPORTER ARSB-RELATED"/>
    <property type="match status" value="1"/>
</dbReference>
<keyword evidence="5 9" id="KW-0812">Transmembrane</keyword>
<keyword evidence="12" id="KW-1185">Reference proteome</keyword>
<feature type="transmembrane region" description="Helical" evidence="9">
    <location>
        <begin position="35"/>
        <end position="56"/>
    </location>
</feature>
<evidence type="ECO:0000256" key="1">
    <source>
        <dbReference type="ARBA" id="ARBA00004651"/>
    </source>
</evidence>
<dbReference type="Pfam" id="PF03600">
    <property type="entry name" value="CitMHS"/>
    <property type="match status" value="1"/>
</dbReference>
<comment type="subcellular location">
    <subcellularLocation>
        <location evidence="1">Cell membrane</location>
        <topology evidence="1">Multi-pass membrane protein</topology>
    </subcellularLocation>
</comment>
<evidence type="ECO:0000313" key="11">
    <source>
        <dbReference type="EMBL" id="MBC3942258.1"/>
    </source>
</evidence>
<evidence type="ECO:0000256" key="9">
    <source>
        <dbReference type="SAM" id="Phobius"/>
    </source>
</evidence>
<feature type="transmembrane region" description="Helical" evidence="9">
    <location>
        <begin position="90"/>
        <end position="106"/>
    </location>
</feature>
<feature type="transmembrane region" description="Helical" evidence="9">
    <location>
        <begin position="276"/>
        <end position="294"/>
    </location>
</feature>
<protein>
    <submittedName>
        <fullName evidence="11">Arsenic transporter</fullName>
    </submittedName>
</protein>
<proteinExistence type="inferred from homology"/>
<evidence type="ECO:0000256" key="5">
    <source>
        <dbReference type="ARBA" id="ARBA00022692"/>
    </source>
</evidence>
<feature type="transmembrane region" description="Helical" evidence="9">
    <location>
        <begin position="395"/>
        <end position="414"/>
    </location>
</feature>
<comment type="similarity">
    <text evidence="2">Belongs to the CitM (TC 2.A.11) transporter family.</text>
</comment>
<dbReference type="EMBL" id="JACONT010000022">
    <property type="protein sequence ID" value="MBC3942258.1"/>
    <property type="molecule type" value="Genomic_DNA"/>
</dbReference>
<comment type="caution">
    <text evidence="11">The sequence shown here is derived from an EMBL/GenBank/DDBJ whole genome shotgun (WGS) entry which is preliminary data.</text>
</comment>
<name>A0ABR7AP84_9SPHN</name>
<feature type="transmembrane region" description="Helical" evidence="9">
    <location>
        <begin position="306"/>
        <end position="334"/>
    </location>
</feature>
<keyword evidence="3" id="KW-0813">Transport</keyword>
<evidence type="ECO:0000256" key="7">
    <source>
        <dbReference type="ARBA" id="ARBA00023136"/>
    </source>
</evidence>
<accession>A0ABR7AP84</accession>
<feature type="transmembrane region" description="Helical" evidence="9">
    <location>
        <begin position="426"/>
        <end position="448"/>
    </location>
</feature>
<evidence type="ECO:0000259" key="10">
    <source>
        <dbReference type="Pfam" id="PF03600"/>
    </source>
</evidence>
<feature type="transmembrane region" description="Helical" evidence="9">
    <location>
        <begin position="207"/>
        <end position="230"/>
    </location>
</feature>
<gene>
    <name evidence="11" type="ORF">H8S47_11280</name>
</gene>
<dbReference type="CDD" id="cd01118">
    <property type="entry name" value="ArsB_permease"/>
    <property type="match status" value="1"/>
</dbReference>
<feature type="domain" description="Citrate transporter-like" evidence="10">
    <location>
        <begin position="53"/>
        <end position="372"/>
    </location>
</feature>
<evidence type="ECO:0000313" key="12">
    <source>
        <dbReference type="Proteomes" id="UP000597613"/>
    </source>
</evidence>
<evidence type="ECO:0000256" key="2">
    <source>
        <dbReference type="ARBA" id="ARBA00009843"/>
    </source>
</evidence>
<feature type="transmembrane region" description="Helical" evidence="9">
    <location>
        <begin position="251"/>
        <end position="270"/>
    </location>
</feature>
<evidence type="ECO:0000256" key="3">
    <source>
        <dbReference type="ARBA" id="ARBA00022448"/>
    </source>
</evidence>